<dbReference type="RefSeq" id="WP_216440391.1">
    <property type="nucleotide sequence ID" value="NZ_JAHLQF010000004.1"/>
</dbReference>
<dbReference type="EMBL" id="JAHLQF010000004">
    <property type="protein sequence ID" value="MBU5485792.1"/>
    <property type="molecule type" value="Genomic_DNA"/>
</dbReference>
<organism evidence="1 2">
    <name type="scientific">Clostridium mobile</name>
    <dbReference type="NCBI Taxonomy" id="2841512"/>
    <lineage>
        <taxon>Bacteria</taxon>
        <taxon>Bacillati</taxon>
        <taxon>Bacillota</taxon>
        <taxon>Clostridia</taxon>
        <taxon>Eubacteriales</taxon>
        <taxon>Clostridiaceae</taxon>
        <taxon>Clostridium</taxon>
    </lineage>
</organism>
<comment type="caution">
    <text evidence="1">The sequence shown here is derived from an EMBL/GenBank/DDBJ whole genome shotgun (WGS) entry which is preliminary data.</text>
</comment>
<keyword evidence="2" id="KW-1185">Reference proteome</keyword>
<accession>A0ABS6EKP9</accession>
<dbReference type="Proteomes" id="UP000726170">
    <property type="component" value="Unassembled WGS sequence"/>
</dbReference>
<evidence type="ECO:0000313" key="2">
    <source>
        <dbReference type="Proteomes" id="UP000726170"/>
    </source>
</evidence>
<evidence type="ECO:0000313" key="1">
    <source>
        <dbReference type="EMBL" id="MBU5485792.1"/>
    </source>
</evidence>
<name>A0ABS6EKP9_9CLOT</name>
<protein>
    <submittedName>
        <fullName evidence="1">Uncharacterized protein</fullName>
    </submittedName>
</protein>
<proteinExistence type="predicted"/>
<gene>
    <name evidence="1" type="ORF">KQI86_15840</name>
</gene>
<sequence length="52" mass="6236">MKEIKKDIRYNEVSADQYVEAERWGRPDWDSDRCGEIRIECDTVNITINCRD</sequence>
<reference evidence="1 2" key="1">
    <citation type="submission" date="2021-06" db="EMBL/GenBank/DDBJ databases">
        <authorList>
            <person name="Sun Q."/>
            <person name="Li D."/>
        </authorList>
    </citation>
    <scope>NUCLEOTIDE SEQUENCE [LARGE SCALE GENOMIC DNA]</scope>
    <source>
        <strain evidence="1 2">MSJ-11</strain>
    </source>
</reference>